<evidence type="ECO:0000313" key="2">
    <source>
        <dbReference type="Proteomes" id="UP001497493"/>
    </source>
</evidence>
<name>A0ABM9NGR9_9GAMM</name>
<reference evidence="1 2" key="1">
    <citation type="submission" date="2024-04" db="EMBL/GenBank/DDBJ databases">
        <authorList>
            <person name="Cremers G."/>
        </authorList>
    </citation>
    <scope>NUCLEOTIDE SEQUENCE [LARGE SCALE GENOMIC DNA]</scope>
    <source>
        <strain evidence="1">MeCH1-AG</strain>
    </source>
</reference>
<sequence>MNIHWNAELPESYRHAAVTPVRFEQHRDASAQASKQVGFDRTGRRCFYRHEFTLTEDRFDAEEFPIQVDVYWERVVAWRLTDGQWLRIKTFADRLDQCPRRFVTQPPELVAEHQLER</sequence>
<gene>
    <name evidence="1" type="ORF">MECH1_V1_1024</name>
</gene>
<dbReference type="EMBL" id="OZ026884">
    <property type="protein sequence ID" value="CAL1239800.1"/>
    <property type="molecule type" value="Genomic_DNA"/>
</dbReference>
<evidence type="ECO:0000313" key="1">
    <source>
        <dbReference type="EMBL" id="CAL1239800.1"/>
    </source>
</evidence>
<organism evidence="1 2">
    <name type="scientific">Candidatus Methylocalor cossyra</name>
    <dbReference type="NCBI Taxonomy" id="3108543"/>
    <lineage>
        <taxon>Bacteria</taxon>
        <taxon>Pseudomonadati</taxon>
        <taxon>Pseudomonadota</taxon>
        <taxon>Gammaproteobacteria</taxon>
        <taxon>Methylococcales</taxon>
        <taxon>Methylococcaceae</taxon>
        <taxon>Candidatus Methylocalor</taxon>
    </lineage>
</organism>
<dbReference type="Proteomes" id="UP001497493">
    <property type="component" value="Chromosome"/>
</dbReference>
<keyword evidence="2" id="KW-1185">Reference proteome</keyword>
<proteinExistence type="predicted"/>
<dbReference type="RefSeq" id="WP_348759336.1">
    <property type="nucleotide sequence ID" value="NZ_OZ026884.1"/>
</dbReference>
<accession>A0ABM9NGR9</accession>
<protein>
    <submittedName>
        <fullName evidence="1">Uncharacterized protein</fullName>
    </submittedName>
</protein>